<comment type="caution">
    <text evidence="2">The sequence shown here is derived from an EMBL/GenBank/DDBJ whole genome shotgun (WGS) entry which is preliminary data.</text>
</comment>
<reference evidence="3" key="1">
    <citation type="journal article" date="2019" name="Int. J. Syst. Evol. Microbiol.">
        <title>The Global Catalogue of Microorganisms (GCM) 10K type strain sequencing project: providing services to taxonomists for standard genome sequencing and annotation.</title>
        <authorList>
            <consortium name="The Broad Institute Genomics Platform"/>
            <consortium name="The Broad Institute Genome Sequencing Center for Infectious Disease"/>
            <person name="Wu L."/>
            <person name="Ma J."/>
        </authorList>
    </citation>
    <scope>NUCLEOTIDE SEQUENCE [LARGE SCALE GENOMIC DNA]</scope>
    <source>
        <strain evidence="3">JCM 4733</strain>
    </source>
</reference>
<proteinExistence type="predicted"/>
<dbReference type="EMBL" id="BMVN01000058">
    <property type="protein sequence ID" value="GHA66450.1"/>
    <property type="molecule type" value="Genomic_DNA"/>
</dbReference>
<feature type="compositionally biased region" description="Basic and acidic residues" evidence="1">
    <location>
        <begin position="84"/>
        <end position="94"/>
    </location>
</feature>
<evidence type="ECO:0000313" key="3">
    <source>
        <dbReference type="Proteomes" id="UP000653644"/>
    </source>
</evidence>
<organism evidence="2 3">
    <name type="scientific">Streptomyces canarius</name>
    <dbReference type="NCBI Taxonomy" id="285453"/>
    <lineage>
        <taxon>Bacteria</taxon>
        <taxon>Bacillati</taxon>
        <taxon>Actinomycetota</taxon>
        <taxon>Actinomycetes</taxon>
        <taxon>Kitasatosporales</taxon>
        <taxon>Streptomycetaceae</taxon>
        <taxon>Streptomyces</taxon>
    </lineage>
</organism>
<dbReference type="Proteomes" id="UP000653644">
    <property type="component" value="Unassembled WGS sequence"/>
</dbReference>
<keyword evidence="3" id="KW-1185">Reference proteome</keyword>
<evidence type="ECO:0000256" key="1">
    <source>
        <dbReference type="SAM" id="MobiDB-lite"/>
    </source>
</evidence>
<evidence type="ECO:0000313" key="2">
    <source>
        <dbReference type="EMBL" id="GHA66450.1"/>
    </source>
</evidence>
<accession>A0ABQ3D8N0</accession>
<sequence>MNALLRPPGDGGVRDAAGGCVRAAQAEEHTARRIHQRPAQEYGFDQASYSTACDYVLARRPLIEAEVPKGRRHPAGMAPQVHLPGEEAERDAARVRRRLRAAGAPGAVRRPGGSSPGPGRPPRRWRWSGWRPRG</sequence>
<feature type="compositionally biased region" description="Basic residues" evidence="1">
    <location>
        <begin position="121"/>
        <end position="134"/>
    </location>
</feature>
<feature type="region of interest" description="Disordered" evidence="1">
    <location>
        <begin position="67"/>
        <end position="134"/>
    </location>
</feature>
<gene>
    <name evidence="2" type="ORF">GCM10010345_82800</name>
</gene>
<feature type="compositionally biased region" description="Low complexity" evidence="1">
    <location>
        <begin position="101"/>
        <end position="113"/>
    </location>
</feature>
<name>A0ABQ3D8N0_9ACTN</name>
<protein>
    <submittedName>
        <fullName evidence="2">Uncharacterized protein</fullName>
    </submittedName>
</protein>